<proteinExistence type="predicted"/>
<dbReference type="PRINTS" id="PR00018">
    <property type="entry name" value="KRINGLE"/>
</dbReference>
<name>K1R7I7_MAGGI</name>
<evidence type="ECO:0000256" key="1">
    <source>
        <dbReference type="PROSITE-ProRule" id="PRU00121"/>
    </source>
</evidence>
<dbReference type="SMART" id="SM00130">
    <property type="entry name" value="KR"/>
    <property type="match status" value="1"/>
</dbReference>
<dbReference type="InterPro" id="IPR050759">
    <property type="entry name" value="Serine_protease_kringle"/>
</dbReference>
<dbReference type="InParanoid" id="K1R7I7"/>
<dbReference type="EMBL" id="JH816866">
    <property type="protein sequence ID" value="EKC41748.1"/>
    <property type="molecule type" value="Genomic_DNA"/>
</dbReference>
<keyword evidence="1" id="KW-0420">Kringle</keyword>
<dbReference type="CDD" id="cd00108">
    <property type="entry name" value="KR"/>
    <property type="match status" value="1"/>
</dbReference>
<dbReference type="InterPro" id="IPR013806">
    <property type="entry name" value="Kringle-like"/>
</dbReference>
<sequence length="206" mass="23711">MMGTFVFLDILGFFLLAFTNIPLTQTQCLYTDNCVSVIDKGRYYRGSVSSTVNGDTCIDWDKHDYDVTPQQYPDEGLDRNYCRNPLGSGEKPWCYTRQNHTAPGNDYWGYCKIPACDPCYFRGIQFKQEDAFHDGCSQCICLADGFHCYRCREDPAPTNGTDLACYTKENLEAKYPACCKRTICHGRDTDFNFDEFTKFLKEKLHI</sequence>
<dbReference type="PANTHER" id="PTHR24261">
    <property type="entry name" value="PLASMINOGEN-RELATED"/>
    <property type="match status" value="1"/>
</dbReference>
<dbReference type="PROSITE" id="PS00021">
    <property type="entry name" value="KRINGLE_1"/>
    <property type="match status" value="1"/>
</dbReference>
<reference evidence="2" key="1">
    <citation type="journal article" date="2012" name="Nature">
        <title>The oyster genome reveals stress adaptation and complexity of shell formation.</title>
        <authorList>
            <person name="Zhang G."/>
            <person name="Fang X."/>
            <person name="Guo X."/>
            <person name="Li L."/>
            <person name="Luo R."/>
            <person name="Xu F."/>
            <person name="Yang P."/>
            <person name="Zhang L."/>
            <person name="Wang X."/>
            <person name="Qi H."/>
            <person name="Xiong Z."/>
            <person name="Que H."/>
            <person name="Xie Y."/>
            <person name="Holland P.W."/>
            <person name="Paps J."/>
            <person name="Zhu Y."/>
            <person name="Wu F."/>
            <person name="Chen Y."/>
            <person name="Wang J."/>
            <person name="Peng C."/>
            <person name="Meng J."/>
            <person name="Yang L."/>
            <person name="Liu J."/>
            <person name="Wen B."/>
            <person name="Zhang N."/>
            <person name="Huang Z."/>
            <person name="Zhu Q."/>
            <person name="Feng Y."/>
            <person name="Mount A."/>
            <person name="Hedgecock D."/>
            <person name="Xu Z."/>
            <person name="Liu Y."/>
            <person name="Domazet-Loso T."/>
            <person name="Du Y."/>
            <person name="Sun X."/>
            <person name="Zhang S."/>
            <person name="Liu B."/>
            <person name="Cheng P."/>
            <person name="Jiang X."/>
            <person name="Li J."/>
            <person name="Fan D."/>
            <person name="Wang W."/>
            <person name="Fu W."/>
            <person name="Wang T."/>
            <person name="Wang B."/>
            <person name="Zhang J."/>
            <person name="Peng Z."/>
            <person name="Li Y."/>
            <person name="Li N."/>
            <person name="Wang J."/>
            <person name="Chen M."/>
            <person name="He Y."/>
            <person name="Tan F."/>
            <person name="Song X."/>
            <person name="Zheng Q."/>
            <person name="Huang R."/>
            <person name="Yang H."/>
            <person name="Du X."/>
            <person name="Chen L."/>
            <person name="Yang M."/>
            <person name="Gaffney P.M."/>
            <person name="Wang S."/>
            <person name="Luo L."/>
            <person name="She Z."/>
            <person name="Ming Y."/>
            <person name="Huang W."/>
            <person name="Zhang S."/>
            <person name="Huang B."/>
            <person name="Zhang Y."/>
            <person name="Qu T."/>
            <person name="Ni P."/>
            <person name="Miao G."/>
            <person name="Wang J."/>
            <person name="Wang Q."/>
            <person name="Steinberg C.E."/>
            <person name="Wang H."/>
            <person name="Li N."/>
            <person name="Qian L."/>
            <person name="Zhang G."/>
            <person name="Li Y."/>
            <person name="Yang H."/>
            <person name="Liu X."/>
            <person name="Wang J."/>
            <person name="Yin Y."/>
            <person name="Wang J."/>
        </authorList>
    </citation>
    <scope>NUCLEOTIDE SEQUENCE [LARGE SCALE GENOMIC DNA]</scope>
    <source>
        <strain evidence="2">05x7-T-G4-1.051#20</strain>
    </source>
</reference>
<organism evidence="2">
    <name type="scientific">Magallana gigas</name>
    <name type="common">Pacific oyster</name>
    <name type="synonym">Crassostrea gigas</name>
    <dbReference type="NCBI Taxonomy" id="29159"/>
    <lineage>
        <taxon>Eukaryota</taxon>
        <taxon>Metazoa</taxon>
        <taxon>Spiralia</taxon>
        <taxon>Lophotrochozoa</taxon>
        <taxon>Mollusca</taxon>
        <taxon>Bivalvia</taxon>
        <taxon>Autobranchia</taxon>
        <taxon>Pteriomorphia</taxon>
        <taxon>Ostreida</taxon>
        <taxon>Ostreoidea</taxon>
        <taxon>Ostreidae</taxon>
        <taxon>Magallana</taxon>
    </lineage>
</organism>
<dbReference type="Gene3D" id="2.40.20.10">
    <property type="entry name" value="Plasminogen Kringle 4"/>
    <property type="match status" value="1"/>
</dbReference>
<dbReference type="PROSITE" id="PS50070">
    <property type="entry name" value="KRINGLE_2"/>
    <property type="match status" value="1"/>
</dbReference>
<comment type="caution">
    <text evidence="1">Lacks conserved residue(s) required for the propagation of feature annotation.</text>
</comment>
<dbReference type="HOGENOM" id="CLU_1333067_0_0_1"/>
<dbReference type="InterPro" id="IPR000001">
    <property type="entry name" value="Kringle"/>
</dbReference>
<dbReference type="InterPro" id="IPR038178">
    <property type="entry name" value="Kringle_sf"/>
</dbReference>
<accession>K1R7I7</accession>
<dbReference type="InterPro" id="IPR018056">
    <property type="entry name" value="Kringle_CS"/>
</dbReference>
<evidence type="ECO:0000313" key="2">
    <source>
        <dbReference type="EMBL" id="EKC41748.1"/>
    </source>
</evidence>
<dbReference type="PANTHER" id="PTHR24261:SF7">
    <property type="entry name" value="KRINGLE DOMAIN-CONTAINING PROTEIN"/>
    <property type="match status" value="1"/>
</dbReference>
<protein>
    <submittedName>
        <fullName evidence="2">Plasminogen</fullName>
    </submittedName>
</protein>
<dbReference type="SUPFAM" id="SSF57440">
    <property type="entry name" value="Kringle-like"/>
    <property type="match status" value="1"/>
</dbReference>
<dbReference type="AlphaFoldDB" id="K1R7I7"/>
<gene>
    <name evidence="2" type="ORF">CGI_10028497</name>
</gene>
<dbReference type="Pfam" id="PF00051">
    <property type="entry name" value="Kringle"/>
    <property type="match status" value="1"/>
</dbReference>